<dbReference type="GO" id="GO:0070403">
    <property type="term" value="F:NAD+ binding"/>
    <property type="evidence" value="ECO:0007669"/>
    <property type="project" value="InterPro"/>
</dbReference>
<dbReference type="InterPro" id="IPR006176">
    <property type="entry name" value="3-OHacyl-CoA_DH_NAD-bd"/>
</dbReference>
<keyword evidence="6" id="KW-1185">Reference proteome</keyword>
<dbReference type="InterPro" id="IPR008927">
    <property type="entry name" value="6-PGluconate_DH-like_C_sf"/>
</dbReference>
<protein>
    <submittedName>
        <fullName evidence="5">3-hydroxyacyl-CoA dehydrogenase family protein</fullName>
    </submittedName>
</protein>
<dbReference type="SUPFAM" id="SSF48179">
    <property type="entry name" value="6-phosphogluconate dehydrogenase C-terminal domain-like"/>
    <property type="match status" value="1"/>
</dbReference>
<dbReference type="InterPro" id="IPR006108">
    <property type="entry name" value="3HC_DH_C"/>
</dbReference>
<proteinExistence type="inferred from homology"/>
<name>A0A6P1THK6_9FIRM</name>
<dbReference type="KEGG" id="anr:Ana3638_07870"/>
<keyword evidence="2" id="KW-0560">Oxidoreductase</keyword>
<evidence type="ECO:0000259" key="4">
    <source>
        <dbReference type="Pfam" id="PF02737"/>
    </source>
</evidence>
<evidence type="ECO:0000313" key="5">
    <source>
        <dbReference type="EMBL" id="QHQ60700.1"/>
    </source>
</evidence>
<dbReference type="EMBL" id="CP048000">
    <property type="protein sequence ID" value="QHQ60700.1"/>
    <property type="molecule type" value="Genomic_DNA"/>
</dbReference>
<reference evidence="5 6" key="1">
    <citation type="submission" date="2020-01" db="EMBL/GenBank/DDBJ databases">
        <title>Genome analysis of Anaerocolumna sp. CBA3638.</title>
        <authorList>
            <person name="Kim J."/>
            <person name="Roh S.W."/>
        </authorList>
    </citation>
    <scope>NUCLEOTIDE SEQUENCE [LARGE SCALE GENOMIC DNA]</scope>
    <source>
        <strain evidence="5 6">CBA3638</strain>
    </source>
</reference>
<dbReference type="Proteomes" id="UP000464314">
    <property type="component" value="Chromosome"/>
</dbReference>
<feature type="domain" description="3-hydroxyacyl-CoA dehydrogenase NAD binding" evidence="4">
    <location>
        <begin position="4"/>
        <end position="178"/>
    </location>
</feature>
<accession>A0A6P1THK6</accession>
<dbReference type="Gene3D" id="3.40.50.720">
    <property type="entry name" value="NAD(P)-binding Rossmann-like Domain"/>
    <property type="match status" value="1"/>
</dbReference>
<dbReference type="GO" id="GO:0016616">
    <property type="term" value="F:oxidoreductase activity, acting on the CH-OH group of donors, NAD or NADP as acceptor"/>
    <property type="evidence" value="ECO:0007669"/>
    <property type="project" value="InterPro"/>
</dbReference>
<dbReference type="Pfam" id="PF02737">
    <property type="entry name" value="3HCDH_N"/>
    <property type="match status" value="1"/>
</dbReference>
<dbReference type="SUPFAM" id="SSF51735">
    <property type="entry name" value="NAD(P)-binding Rossmann-fold domains"/>
    <property type="match status" value="1"/>
</dbReference>
<dbReference type="RefSeq" id="WP_161837534.1">
    <property type="nucleotide sequence ID" value="NZ_CP048000.1"/>
</dbReference>
<dbReference type="AlphaFoldDB" id="A0A6P1THK6"/>
<evidence type="ECO:0000256" key="2">
    <source>
        <dbReference type="ARBA" id="ARBA00023002"/>
    </source>
</evidence>
<comment type="similarity">
    <text evidence="1">Belongs to the 3-hydroxyacyl-CoA dehydrogenase family.</text>
</comment>
<dbReference type="PANTHER" id="PTHR48075">
    <property type="entry name" value="3-HYDROXYACYL-COA DEHYDROGENASE FAMILY PROTEIN"/>
    <property type="match status" value="1"/>
</dbReference>
<organism evidence="5 6">
    <name type="scientific">Anaerocolumna sedimenticola</name>
    <dbReference type="NCBI Taxonomy" id="2696063"/>
    <lineage>
        <taxon>Bacteria</taxon>
        <taxon>Bacillati</taxon>
        <taxon>Bacillota</taxon>
        <taxon>Clostridia</taxon>
        <taxon>Lachnospirales</taxon>
        <taxon>Lachnospiraceae</taxon>
        <taxon>Anaerocolumna</taxon>
    </lineage>
</organism>
<dbReference type="InterPro" id="IPR036291">
    <property type="entry name" value="NAD(P)-bd_dom_sf"/>
</dbReference>
<dbReference type="GO" id="GO:0006631">
    <property type="term" value="P:fatty acid metabolic process"/>
    <property type="evidence" value="ECO:0007669"/>
    <property type="project" value="InterPro"/>
</dbReference>
<sequence>MIKTITVIGANGTMGYNISGIFASFGNAEVYMICRNLDDAKRAVNMAAKSVKAEAIKSNLIPADYSMLENCISSSDLIFESVSEDIKIKEIINSEIAKYAKVDAIISTGTSGLSINKLAESLPASLRTNYLGIHFYNPPYSMTLCELIPSSYTNSNILNKVNNYVTEILYRTAVVVKDSPAFLGNRIGFQFINEALQYAEKYKDNGGIDYIDAILGQFSGRSMAPLITSDFVGLDVHKAIVDNLYINTNDYAKDTFILPQFAFNLIKNGKLGRKTNGGLYKLEVSDSGLKKSLVYDINTNKYRDKYKYSFPFVENMILSLMNGEYAIAFSILINNHSIEAELCLEFLIKYVLYSLNSAIFVADDFQAADDVMANGFNWCPPLAIVQALFGVDNFRCLVQERINHQILEHIDMDRLFNNLNTSTYDYRRYFKAKH</sequence>
<dbReference type="Gene3D" id="1.10.1040.50">
    <property type="match status" value="1"/>
</dbReference>
<evidence type="ECO:0000313" key="6">
    <source>
        <dbReference type="Proteomes" id="UP000464314"/>
    </source>
</evidence>
<dbReference type="Pfam" id="PF00725">
    <property type="entry name" value="3HCDH"/>
    <property type="match status" value="1"/>
</dbReference>
<feature type="domain" description="3-hydroxyacyl-CoA dehydrogenase C-terminal" evidence="3">
    <location>
        <begin position="182"/>
        <end position="281"/>
    </location>
</feature>
<evidence type="ECO:0000259" key="3">
    <source>
        <dbReference type="Pfam" id="PF00725"/>
    </source>
</evidence>
<evidence type="ECO:0000256" key="1">
    <source>
        <dbReference type="ARBA" id="ARBA00009463"/>
    </source>
</evidence>
<dbReference type="PANTHER" id="PTHR48075:SF7">
    <property type="entry name" value="3-HYDROXYACYL-COA DEHYDROGENASE-RELATED"/>
    <property type="match status" value="1"/>
</dbReference>
<gene>
    <name evidence="5" type="ORF">Ana3638_07870</name>
</gene>